<gene>
    <name evidence="1" type="ORF">Mlaev_00091</name>
</gene>
<accession>A0A150HIT3</accession>
<proteinExistence type="predicted"/>
<protein>
    <submittedName>
        <fullName evidence="1">Uncharacterized protein</fullName>
    </submittedName>
</protein>
<keyword evidence="2" id="KW-1185">Reference proteome</keyword>
<evidence type="ECO:0000313" key="1">
    <source>
        <dbReference type="EMBL" id="KXZ61884.1"/>
    </source>
</evidence>
<evidence type="ECO:0000313" key="2">
    <source>
        <dbReference type="Proteomes" id="UP000075357"/>
    </source>
</evidence>
<dbReference type="PATRIC" id="fig|36807.3.peg.93"/>
<reference evidence="1 2" key="1">
    <citation type="submission" date="2016-01" db="EMBL/GenBank/DDBJ databases">
        <title>Draft genome sequences of Microbacterium laevaniformans LCDC 91-0039 and the type strain of Microbacterium hominis LCDC 84-209.</title>
        <authorList>
            <person name="Bernier A.-M."/>
            <person name="Bernard K."/>
        </authorList>
    </citation>
    <scope>NUCLEOTIDE SEQUENCE [LARGE SCALE GENOMIC DNA]</scope>
    <source>
        <strain evidence="1 2">LCDC 91-0039</strain>
    </source>
</reference>
<organism evidence="1 2">
    <name type="scientific">Microbacterium laevaniformans</name>
    <dbReference type="NCBI Taxonomy" id="36807"/>
    <lineage>
        <taxon>Bacteria</taxon>
        <taxon>Bacillati</taxon>
        <taxon>Actinomycetota</taxon>
        <taxon>Actinomycetes</taxon>
        <taxon>Micrococcales</taxon>
        <taxon>Microbacteriaceae</taxon>
        <taxon>Microbacterium</taxon>
    </lineage>
</organism>
<sequence>MTAVGRARGRSWGVLPMVTGRDAAYLRNNKTSRHTGRAR</sequence>
<comment type="caution">
    <text evidence="1">The sequence shown here is derived from an EMBL/GenBank/DDBJ whole genome shotgun (WGS) entry which is preliminary data.</text>
</comment>
<name>A0A150HIT3_9MICO</name>
<dbReference type="EMBL" id="LRAD01000004">
    <property type="protein sequence ID" value="KXZ61884.1"/>
    <property type="molecule type" value="Genomic_DNA"/>
</dbReference>
<dbReference type="AlphaFoldDB" id="A0A150HIT3"/>
<dbReference type="Proteomes" id="UP000075357">
    <property type="component" value="Unassembled WGS sequence"/>
</dbReference>